<reference evidence="1 2" key="1">
    <citation type="submission" date="2019-03" db="EMBL/GenBank/DDBJ databases">
        <title>Ramlibacter sp. 18x22-1, whole genome shotgun sequence.</title>
        <authorList>
            <person name="Zhang X."/>
            <person name="Feng G."/>
            <person name="Zhu H."/>
        </authorList>
    </citation>
    <scope>NUCLEOTIDE SEQUENCE [LARGE SCALE GENOMIC DNA]</scope>
    <source>
        <strain evidence="1 2">18x22-1</strain>
    </source>
</reference>
<gene>
    <name evidence="1" type="ORF">EZ216_02845</name>
</gene>
<keyword evidence="2" id="KW-1185">Reference proteome</keyword>
<evidence type="ECO:0000313" key="2">
    <source>
        <dbReference type="Proteomes" id="UP000297839"/>
    </source>
</evidence>
<dbReference type="OrthoDB" id="8903777at2"/>
<dbReference type="EMBL" id="SMLK01000001">
    <property type="protein sequence ID" value="TFZ08120.1"/>
    <property type="molecule type" value="Genomic_DNA"/>
</dbReference>
<proteinExistence type="predicted"/>
<accession>A0A4Z0CCJ3</accession>
<dbReference type="Proteomes" id="UP000297839">
    <property type="component" value="Unassembled WGS sequence"/>
</dbReference>
<protein>
    <submittedName>
        <fullName evidence="1">Uncharacterized protein</fullName>
    </submittedName>
</protein>
<comment type="caution">
    <text evidence="1">The sequence shown here is derived from an EMBL/GenBank/DDBJ whole genome shotgun (WGS) entry which is preliminary data.</text>
</comment>
<dbReference type="AlphaFoldDB" id="A0A4Z0CCJ3"/>
<name>A0A4Z0CCJ3_9BURK</name>
<dbReference type="RefSeq" id="WP_135248058.1">
    <property type="nucleotide sequence ID" value="NZ_SMLK01000001.1"/>
</dbReference>
<organism evidence="1 2">
    <name type="scientific">Ramlibacter humi</name>
    <dbReference type="NCBI Taxonomy" id="2530451"/>
    <lineage>
        <taxon>Bacteria</taxon>
        <taxon>Pseudomonadati</taxon>
        <taxon>Pseudomonadota</taxon>
        <taxon>Betaproteobacteria</taxon>
        <taxon>Burkholderiales</taxon>
        <taxon>Comamonadaceae</taxon>
        <taxon>Ramlibacter</taxon>
    </lineage>
</organism>
<evidence type="ECO:0000313" key="1">
    <source>
        <dbReference type="EMBL" id="TFZ08120.1"/>
    </source>
</evidence>
<sequence>MTILLAAFDDRHAAQLAVHQLTSAGIARDDIRIEHNLERLQATAKNATRESLLSSIGRMFADLVRTNINHHQLDLVTEAIERGATVLVARAGEGQADRAAQLLREAGAFNVGAQGAAQPH</sequence>